<organism evidence="2 3">
    <name type="scientific">Bradyrhizobium niftali</name>
    <dbReference type="NCBI Taxonomy" id="2560055"/>
    <lineage>
        <taxon>Bacteria</taxon>
        <taxon>Pseudomonadati</taxon>
        <taxon>Pseudomonadota</taxon>
        <taxon>Alphaproteobacteria</taxon>
        <taxon>Hyphomicrobiales</taxon>
        <taxon>Nitrobacteraceae</taxon>
        <taxon>Bradyrhizobium</taxon>
    </lineage>
</organism>
<keyword evidence="1" id="KW-0472">Membrane</keyword>
<evidence type="ECO:0000313" key="2">
    <source>
        <dbReference type="EMBL" id="TFV51420.1"/>
    </source>
</evidence>
<feature type="transmembrane region" description="Helical" evidence="1">
    <location>
        <begin position="32"/>
        <end position="52"/>
    </location>
</feature>
<comment type="caution">
    <text evidence="2">The sequence shown here is derived from an EMBL/GenBank/DDBJ whole genome shotgun (WGS) entry which is preliminary data.</text>
</comment>
<protein>
    <submittedName>
        <fullName evidence="2">VanZ family protein</fullName>
    </submittedName>
</protein>
<sequence>MIQRVALIVGWVVLVFITFATLTPIQGRPRLAGLQLEHFAAFAVMGFAFAFGITRRTWAVLAMVILSALALEGMQLLTPDRHGRILDAVVKVIGGVCGVGAGRLAPSWRHLIDILTSPSAKRHQ</sequence>
<keyword evidence="1" id="KW-0812">Transmembrane</keyword>
<gene>
    <name evidence="2" type="ORF">E4K65_05060</name>
</gene>
<accession>A0A4Y9M8G3</accession>
<dbReference type="EMBL" id="SPQT01000001">
    <property type="protein sequence ID" value="TFV51420.1"/>
    <property type="molecule type" value="Genomic_DNA"/>
</dbReference>
<dbReference type="NCBIfam" id="NF037970">
    <property type="entry name" value="vanZ_1"/>
    <property type="match status" value="1"/>
</dbReference>
<dbReference type="OrthoDB" id="7908547at2"/>
<evidence type="ECO:0000256" key="1">
    <source>
        <dbReference type="SAM" id="Phobius"/>
    </source>
</evidence>
<proteinExistence type="predicted"/>
<keyword evidence="3" id="KW-1185">Reference proteome</keyword>
<name>A0A4Y9M8G3_9BRAD</name>
<reference evidence="2 3" key="1">
    <citation type="submission" date="2019-03" db="EMBL/GenBank/DDBJ databases">
        <title>Bradyrhizobium diversity isolated from nodules of Chamaecrista fasciculata.</title>
        <authorList>
            <person name="Klepa M.S."/>
            <person name="Urquiaga M.O."/>
            <person name="Hungria M."/>
            <person name="Delamuta J.R."/>
        </authorList>
    </citation>
    <scope>NUCLEOTIDE SEQUENCE [LARGE SCALE GENOMIC DNA]</scope>
    <source>
        <strain evidence="2 3">CNPSo 3448</strain>
    </source>
</reference>
<evidence type="ECO:0000313" key="3">
    <source>
        <dbReference type="Proteomes" id="UP000297966"/>
    </source>
</evidence>
<dbReference type="Proteomes" id="UP000297966">
    <property type="component" value="Unassembled WGS sequence"/>
</dbReference>
<keyword evidence="1" id="KW-1133">Transmembrane helix</keyword>
<feature type="transmembrane region" description="Helical" evidence="1">
    <location>
        <begin position="6"/>
        <end position="25"/>
    </location>
</feature>
<dbReference type="AlphaFoldDB" id="A0A4Y9M8G3"/>